<dbReference type="Proteomes" id="UP000295293">
    <property type="component" value="Unassembled WGS sequence"/>
</dbReference>
<dbReference type="EMBL" id="SNZH01000002">
    <property type="protein sequence ID" value="TDR47745.1"/>
    <property type="molecule type" value="Genomic_DNA"/>
</dbReference>
<evidence type="ECO:0000256" key="1">
    <source>
        <dbReference type="SAM" id="SignalP"/>
    </source>
</evidence>
<keyword evidence="3" id="KW-1185">Reference proteome</keyword>
<sequence length="652" mass="68177">MTRPLFTPVLAAVLLGAAALPAGAAELWTDAQSPVALEANGPQPRSFRSLQLDTASVRAALDAAVAQARPFALPRPGGGYALFVLEDSGTLPAALAAKFPQLRSLRGSDGSGNRIRLDLSELGLQAMVFDHDGSWVVEPARLGQGRDYLSFQRTDTPAVKSFRCAVHDRDETPEEFRSTHPQPDTVTGTSRRVLRAAVAATGEYTAFFGGTVSAGMAAVTATVNRVNEVYGNEFSVTLQLVANNNLLIYTNGTTDPYTNNNGSTMLGQNQTNLTSVIGTANYDIGHVLSTNGGGVATLNSVCNDGSKARGVTGTSSPTGDPFWIDYVAHEMGHQFGGSHTFNSTIDACGGNRTASSAYETGSGSTIQAYAGICGSDDLQPNSDPYFHARSLDQMQTRLNAVPSCGTSTTQPSAAPVIPPMTTSYAIPARTPFELVAPQATDADNDTLTYTWEEYDLGASTAINVDNGTSPIIRSYTPVSGRSRIVPRLSNLLANTTAPGEILPTQDRTSMVFRLTVRDNHAGGGRSSSADMPGIRVVGAAGPFAVTAPNTALSWNTGVPNSVTWDVAGTTAAPISCANVSISLSANGGLSYPLALLTSTPNDGQANVVIPAGTATAQARVRVSCLGNIFFDISNVNFTVVNSSDAIFNDDFE</sequence>
<evidence type="ECO:0000313" key="3">
    <source>
        <dbReference type="Proteomes" id="UP000295293"/>
    </source>
</evidence>
<evidence type="ECO:0000313" key="2">
    <source>
        <dbReference type="EMBL" id="TDR47745.1"/>
    </source>
</evidence>
<comment type="caution">
    <text evidence="2">The sequence shown here is derived from an EMBL/GenBank/DDBJ whole genome shotgun (WGS) entry which is preliminary data.</text>
</comment>
<proteinExistence type="predicted"/>
<feature type="chain" id="PRO_5020889922" evidence="1">
    <location>
        <begin position="25"/>
        <end position="652"/>
    </location>
</feature>
<dbReference type="InterPro" id="IPR024079">
    <property type="entry name" value="MetalloPept_cat_dom_sf"/>
</dbReference>
<dbReference type="GO" id="GO:0008237">
    <property type="term" value="F:metallopeptidase activity"/>
    <property type="evidence" value="ECO:0007669"/>
    <property type="project" value="InterPro"/>
</dbReference>
<dbReference type="OrthoDB" id="5242130at2"/>
<dbReference type="Pfam" id="PF13583">
    <property type="entry name" value="Reprolysin_4"/>
    <property type="match status" value="1"/>
</dbReference>
<dbReference type="Gene3D" id="3.40.390.10">
    <property type="entry name" value="Collagenase (Catalytic Domain)"/>
    <property type="match status" value="1"/>
</dbReference>
<dbReference type="Gene3D" id="2.60.40.10">
    <property type="entry name" value="Immunoglobulins"/>
    <property type="match status" value="1"/>
</dbReference>
<dbReference type="AlphaFoldDB" id="A0A4R6Z7J3"/>
<gene>
    <name evidence="2" type="ORF">DFR29_102406</name>
</gene>
<dbReference type="RefSeq" id="WP_133817454.1">
    <property type="nucleotide sequence ID" value="NZ_SNZH01000002.1"/>
</dbReference>
<protein>
    <submittedName>
        <fullName evidence="2">Reprolysin-like metallo-peptidase family M12B</fullName>
    </submittedName>
</protein>
<accession>A0A4R6Z7J3</accession>
<name>A0A4R6Z7J3_9GAMM</name>
<feature type="signal peptide" evidence="1">
    <location>
        <begin position="1"/>
        <end position="24"/>
    </location>
</feature>
<dbReference type="InterPro" id="IPR013783">
    <property type="entry name" value="Ig-like_fold"/>
</dbReference>
<dbReference type="SUPFAM" id="SSF55486">
    <property type="entry name" value="Metalloproteases ('zincins'), catalytic domain"/>
    <property type="match status" value="1"/>
</dbReference>
<organism evidence="2 3">
    <name type="scientific">Tahibacter aquaticus</name>
    <dbReference type="NCBI Taxonomy" id="520092"/>
    <lineage>
        <taxon>Bacteria</taxon>
        <taxon>Pseudomonadati</taxon>
        <taxon>Pseudomonadota</taxon>
        <taxon>Gammaproteobacteria</taxon>
        <taxon>Lysobacterales</taxon>
        <taxon>Rhodanobacteraceae</taxon>
        <taxon>Tahibacter</taxon>
    </lineage>
</organism>
<keyword evidence="1" id="KW-0732">Signal</keyword>
<reference evidence="2 3" key="1">
    <citation type="submission" date="2019-03" db="EMBL/GenBank/DDBJ databases">
        <title>Genomic Encyclopedia of Type Strains, Phase IV (KMG-IV): sequencing the most valuable type-strain genomes for metagenomic binning, comparative biology and taxonomic classification.</title>
        <authorList>
            <person name="Goeker M."/>
        </authorList>
    </citation>
    <scope>NUCLEOTIDE SEQUENCE [LARGE SCALE GENOMIC DNA]</scope>
    <source>
        <strain evidence="2 3">DSM 21667</strain>
    </source>
</reference>